<organism evidence="2 3">
    <name type="scientific">Streptomyces lunalinharesii</name>
    <dbReference type="NCBI Taxonomy" id="333384"/>
    <lineage>
        <taxon>Bacteria</taxon>
        <taxon>Bacillati</taxon>
        <taxon>Actinomycetota</taxon>
        <taxon>Actinomycetes</taxon>
        <taxon>Kitasatosporales</taxon>
        <taxon>Streptomycetaceae</taxon>
        <taxon>Streptomyces</taxon>
    </lineage>
</organism>
<evidence type="ECO:0000313" key="2">
    <source>
        <dbReference type="EMBL" id="GAA2646480.1"/>
    </source>
</evidence>
<accession>A0ABP6DQ68</accession>
<evidence type="ECO:0000256" key="1">
    <source>
        <dbReference type="SAM" id="MobiDB-lite"/>
    </source>
</evidence>
<reference evidence="3" key="1">
    <citation type="journal article" date="2019" name="Int. J. Syst. Evol. Microbiol.">
        <title>The Global Catalogue of Microorganisms (GCM) 10K type strain sequencing project: providing services to taxonomists for standard genome sequencing and annotation.</title>
        <authorList>
            <consortium name="The Broad Institute Genomics Platform"/>
            <consortium name="The Broad Institute Genome Sequencing Center for Infectious Disease"/>
            <person name="Wu L."/>
            <person name="Ma J."/>
        </authorList>
    </citation>
    <scope>NUCLEOTIDE SEQUENCE [LARGE SCALE GENOMIC DNA]</scope>
    <source>
        <strain evidence="3">JCM 16374</strain>
    </source>
</reference>
<proteinExistence type="predicted"/>
<keyword evidence="3" id="KW-1185">Reference proteome</keyword>
<feature type="region of interest" description="Disordered" evidence="1">
    <location>
        <begin position="35"/>
        <end position="54"/>
    </location>
</feature>
<evidence type="ECO:0008006" key="4">
    <source>
        <dbReference type="Google" id="ProtNLM"/>
    </source>
</evidence>
<dbReference type="EMBL" id="BAAARK010000001">
    <property type="protein sequence ID" value="GAA2646480.1"/>
    <property type="molecule type" value="Genomic_DNA"/>
</dbReference>
<dbReference type="Proteomes" id="UP001500994">
    <property type="component" value="Unassembled WGS sequence"/>
</dbReference>
<evidence type="ECO:0000313" key="3">
    <source>
        <dbReference type="Proteomes" id="UP001500994"/>
    </source>
</evidence>
<sequence length="160" mass="17177">MHRTLAFVAVPDGALLAPPWGDLAVDAPDCGALASPAAPDAPEAADDETDEAGVPVPPPWHAVSPKAAMVITAAAAALRTWRSAARCDMVFRPVLWSAFEAVLTVRGRDCRALLVIRRRPANSSLTSAARRRTRPKCRRCRRAVGINPSQSFIPAARRHQ</sequence>
<gene>
    <name evidence="2" type="ORF">GCM10009864_06210</name>
</gene>
<name>A0ABP6DQ68_9ACTN</name>
<protein>
    <recommendedName>
        <fullName evidence="4">Secreted protein</fullName>
    </recommendedName>
</protein>
<comment type="caution">
    <text evidence="2">The sequence shown here is derived from an EMBL/GenBank/DDBJ whole genome shotgun (WGS) entry which is preliminary data.</text>
</comment>